<comment type="caution">
    <text evidence="1">The sequence shown here is derived from an EMBL/GenBank/DDBJ whole genome shotgun (WGS) entry which is preliminary data.</text>
</comment>
<gene>
    <name evidence="1" type="ORF">IPJ38_19240</name>
</gene>
<organism evidence="1 2">
    <name type="scientific">Candidatus Dechloromonas phosphorivorans</name>
    <dbReference type="NCBI Taxonomy" id="2899244"/>
    <lineage>
        <taxon>Bacteria</taxon>
        <taxon>Pseudomonadati</taxon>
        <taxon>Pseudomonadota</taxon>
        <taxon>Betaproteobacteria</taxon>
        <taxon>Rhodocyclales</taxon>
        <taxon>Azonexaceae</taxon>
        <taxon>Dechloromonas</taxon>
    </lineage>
</organism>
<evidence type="ECO:0000313" key="1">
    <source>
        <dbReference type="EMBL" id="MBK7416907.1"/>
    </source>
</evidence>
<protein>
    <submittedName>
        <fullName evidence="1">Uncharacterized protein</fullName>
    </submittedName>
</protein>
<proteinExistence type="predicted"/>
<accession>A0A935K7E0</accession>
<dbReference type="Proteomes" id="UP000739411">
    <property type="component" value="Unassembled WGS sequence"/>
</dbReference>
<evidence type="ECO:0000313" key="2">
    <source>
        <dbReference type="Proteomes" id="UP000739411"/>
    </source>
</evidence>
<reference evidence="1 2" key="1">
    <citation type="submission" date="2020-10" db="EMBL/GenBank/DDBJ databases">
        <title>Connecting structure to function with the recovery of over 1000 high-quality activated sludge metagenome-assembled genomes encoding full-length rRNA genes using long-read sequencing.</title>
        <authorList>
            <person name="Singleton C.M."/>
            <person name="Petriglieri F."/>
            <person name="Kristensen J.M."/>
            <person name="Kirkegaard R.H."/>
            <person name="Michaelsen T.Y."/>
            <person name="Andersen M.H."/>
            <person name="Karst S.M."/>
            <person name="Dueholm M.S."/>
            <person name="Nielsen P.H."/>
            <person name="Albertsen M."/>
        </authorList>
    </citation>
    <scope>NUCLEOTIDE SEQUENCE [LARGE SCALE GENOMIC DNA]</scope>
    <source>
        <strain evidence="1">EsbW_18-Q3-R4-48_BATAC.463</strain>
    </source>
</reference>
<name>A0A935K7E0_9RHOO</name>
<dbReference type="EMBL" id="JADJMS010000047">
    <property type="protein sequence ID" value="MBK7416907.1"/>
    <property type="molecule type" value="Genomic_DNA"/>
</dbReference>
<sequence length="103" mass="10886">MKAWDANLSAQLNTLREILPDLKDRQALARRANDAEAPANLSGKCILCVGGRSGAVDAYRREVEQRGGKQCLFIKSSGVSSFGRIVSAACVPVEATSTTGTSC</sequence>
<dbReference type="AlphaFoldDB" id="A0A935K7E0"/>